<dbReference type="SUPFAM" id="SSF52540">
    <property type="entry name" value="P-loop containing nucleoside triphosphate hydrolases"/>
    <property type="match status" value="1"/>
</dbReference>
<evidence type="ECO:0000313" key="6">
    <source>
        <dbReference type="Proteomes" id="UP000009881"/>
    </source>
</evidence>
<dbReference type="GO" id="GO:0016887">
    <property type="term" value="F:ATP hydrolysis activity"/>
    <property type="evidence" value="ECO:0007669"/>
    <property type="project" value="InterPro"/>
</dbReference>
<dbReference type="InterPro" id="IPR003593">
    <property type="entry name" value="AAA+_ATPase"/>
</dbReference>
<keyword evidence="6" id="KW-1185">Reference proteome</keyword>
<accession>K9H3T0</accession>
<dbReference type="OrthoDB" id="9778547at2"/>
<dbReference type="PANTHER" id="PTHR43582:SF5">
    <property type="entry name" value="ABC TRANSPORTER"/>
    <property type="match status" value="1"/>
</dbReference>
<dbReference type="eggNOG" id="COG1131">
    <property type="taxonomic scope" value="Bacteria"/>
</dbReference>
<dbReference type="RefSeq" id="WP_009539548.1">
    <property type="nucleotide sequence ID" value="NZ_ANHY01000005.1"/>
</dbReference>
<dbReference type="PANTHER" id="PTHR43582">
    <property type="entry name" value="LINEARMYCIN RESISTANCE ATP-BINDING PROTEIN LNRL"/>
    <property type="match status" value="1"/>
</dbReference>
<evidence type="ECO:0000256" key="1">
    <source>
        <dbReference type="ARBA" id="ARBA00022741"/>
    </source>
</evidence>
<evidence type="ECO:0000256" key="3">
    <source>
        <dbReference type="SAM" id="MobiDB-lite"/>
    </source>
</evidence>
<dbReference type="Proteomes" id="UP000009881">
    <property type="component" value="Unassembled WGS sequence"/>
</dbReference>
<dbReference type="InterPro" id="IPR003439">
    <property type="entry name" value="ABC_transporter-like_ATP-bd"/>
</dbReference>
<feature type="compositionally biased region" description="Basic and acidic residues" evidence="3">
    <location>
        <begin position="324"/>
        <end position="333"/>
    </location>
</feature>
<dbReference type="EMBL" id="ANHY01000005">
    <property type="protein sequence ID" value="EKV31679.1"/>
    <property type="molecule type" value="Genomic_DNA"/>
</dbReference>
<proteinExistence type="predicted"/>
<keyword evidence="2 5" id="KW-0067">ATP-binding</keyword>
<keyword evidence="1" id="KW-0547">Nucleotide-binding</keyword>
<organism evidence="5 6">
    <name type="scientific">Caenispirillum salinarum AK4</name>
    <dbReference type="NCBI Taxonomy" id="1238182"/>
    <lineage>
        <taxon>Bacteria</taxon>
        <taxon>Pseudomonadati</taxon>
        <taxon>Pseudomonadota</taxon>
        <taxon>Alphaproteobacteria</taxon>
        <taxon>Rhodospirillales</taxon>
        <taxon>Novispirillaceae</taxon>
        <taxon>Caenispirillum</taxon>
    </lineage>
</organism>
<dbReference type="GO" id="GO:0005524">
    <property type="term" value="F:ATP binding"/>
    <property type="evidence" value="ECO:0007669"/>
    <property type="project" value="UniProtKB-KW"/>
</dbReference>
<evidence type="ECO:0000256" key="2">
    <source>
        <dbReference type="ARBA" id="ARBA00022840"/>
    </source>
</evidence>
<feature type="domain" description="ABC transporter" evidence="4">
    <location>
        <begin position="2"/>
        <end position="238"/>
    </location>
</feature>
<dbReference type="PATRIC" id="fig|1238182.3.peg.1099"/>
<protein>
    <submittedName>
        <fullName evidence="5">ABC transporter ATP-binding protein</fullName>
    </submittedName>
</protein>
<dbReference type="Pfam" id="PF00005">
    <property type="entry name" value="ABC_tran"/>
    <property type="match status" value="1"/>
</dbReference>
<dbReference type="AlphaFoldDB" id="K9H3T0"/>
<gene>
    <name evidence="5" type="ORF">C882_3429</name>
</gene>
<evidence type="ECO:0000313" key="5">
    <source>
        <dbReference type="EMBL" id="EKV31679.1"/>
    </source>
</evidence>
<feature type="compositionally biased region" description="Low complexity" evidence="3">
    <location>
        <begin position="312"/>
        <end position="323"/>
    </location>
</feature>
<dbReference type="SMART" id="SM00382">
    <property type="entry name" value="AAA"/>
    <property type="match status" value="1"/>
</dbReference>
<dbReference type="PROSITE" id="PS50893">
    <property type="entry name" value="ABC_TRANSPORTER_2"/>
    <property type="match status" value="1"/>
</dbReference>
<sequence length="333" mass="35911">MIDIEHLKHIYPGSRRQPARTAIHDLSMTVGDGSFCILSGPNGSGKSTLFRILCGLAAPSAGRVRVAGHDMATDAAEVRRIMGVVFQSPAVDKHLSVGENIALHASLYGIRGTELQERMADALSWTDLKDRLGDRVETLSGGLARQVELAKCLLTRPRVLLLDEPTTGLDPASRWSFLTVLRRVQRERGMTVLMTSHVFGEAEDADSVAIMRDGRLIAHDTPAGLRARVGQEVLVIQTRDAEALRPRLAETLGLAVGRYGDELRVDDLPPAEVPRIVEKALNAHRADIQSIAVKQPTLEDVFIHITGKRPAEAGAASDAGGADAKARREGAPA</sequence>
<dbReference type="STRING" id="1238182.C882_3429"/>
<evidence type="ECO:0000259" key="4">
    <source>
        <dbReference type="PROSITE" id="PS50893"/>
    </source>
</evidence>
<reference evidence="5 6" key="1">
    <citation type="journal article" date="2013" name="Genome Announc.">
        <title>Draft Genome Sequence of an Alphaproteobacterium, Caenispirillum salinarum AK4(T), Isolated from a Solar Saltern.</title>
        <authorList>
            <person name="Khatri I."/>
            <person name="Singh A."/>
            <person name="Korpole S."/>
            <person name="Pinnaka A.K."/>
            <person name="Subramanian S."/>
        </authorList>
    </citation>
    <scope>NUCLEOTIDE SEQUENCE [LARGE SCALE GENOMIC DNA]</scope>
    <source>
        <strain evidence="5 6">AK4</strain>
    </source>
</reference>
<dbReference type="InterPro" id="IPR027417">
    <property type="entry name" value="P-loop_NTPase"/>
</dbReference>
<feature type="region of interest" description="Disordered" evidence="3">
    <location>
        <begin position="310"/>
        <end position="333"/>
    </location>
</feature>
<comment type="caution">
    <text evidence="5">The sequence shown here is derived from an EMBL/GenBank/DDBJ whole genome shotgun (WGS) entry which is preliminary data.</text>
</comment>
<dbReference type="Gene3D" id="3.40.50.300">
    <property type="entry name" value="P-loop containing nucleotide triphosphate hydrolases"/>
    <property type="match status" value="1"/>
</dbReference>
<name>K9H3T0_9PROT</name>